<sequence length="237" mass="27364">MQRRQLSAQEVIWYDPQWLADPAAPVFDPAHWRRHNRISGQASGRGTTWFIRSDGGDAALRHYRRGGLFGKLVRDCYWFSGWDNTRSQQEFALLSTLRAAGVNVPRPLAARAVKRGLCYRADLITEKIAAARDLAELLQQGPLDTEEYRHIGIEIARLHRAQVNHTDLNIHNILLDTDGRVWLIDFDKCHAQSGNGWQQSNLDRLLRSFRKEVKKRAIHWQEQDFAALLDGYRSVRK</sequence>
<keyword evidence="6 15" id="KW-0997">Cell inner membrane</keyword>
<evidence type="ECO:0000256" key="1">
    <source>
        <dbReference type="ARBA" id="ARBA00004515"/>
    </source>
</evidence>
<dbReference type="GO" id="GO:0005886">
    <property type="term" value="C:plasma membrane"/>
    <property type="evidence" value="ECO:0007669"/>
    <property type="project" value="UniProtKB-SubCell"/>
</dbReference>
<dbReference type="RefSeq" id="WP_228345600.1">
    <property type="nucleotide sequence ID" value="NZ_CP046056.1"/>
</dbReference>
<dbReference type="AlphaFoldDB" id="A0A9X7YMW5"/>
<accession>A0A9X7YMW5</accession>
<dbReference type="HAMAP" id="MF_00521">
    <property type="entry name" value="KDO_kinase"/>
    <property type="match status" value="1"/>
</dbReference>
<gene>
    <name evidence="15" type="primary">kdkA</name>
    <name evidence="16" type="ORF">GJQ55_00735</name>
</gene>
<dbReference type="GO" id="GO:0009244">
    <property type="term" value="P:lipopolysaccharide core region biosynthetic process"/>
    <property type="evidence" value="ECO:0007669"/>
    <property type="project" value="UniProtKB-UniRule"/>
</dbReference>
<keyword evidence="10 15" id="KW-0067">ATP-binding</keyword>
<evidence type="ECO:0000256" key="11">
    <source>
        <dbReference type="ARBA" id="ARBA00022985"/>
    </source>
</evidence>
<evidence type="ECO:0000313" key="16">
    <source>
        <dbReference type="EMBL" id="QQD23086.1"/>
    </source>
</evidence>
<evidence type="ECO:0000256" key="4">
    <source>
        <dbReference type="ARBA" id="ARBA00011988"/>
    </source>
</evidence>
<evidence type="ECO:0000256" key="3">
    <source>
        <dbReference type="ARBA" id="ARBA00010327"/>
    </source>
</evidence>
<dbReference type="Proteomes" id="UP000596074">
    <property type="component" value="Chromosome"/>
</dbReference>
<dbReference type="KEGG" id="vcw:GJQ55_00735"/>
<evidence type="ECO:0000313" key="17">
    <source>
        <dbReference type="Proteomes" id="UP000596074"/>
    </source>
</evidence>
<dbReference type="Pfam" id="PF06293">
    <property type="entry name" value="Kdo"/>
    <property type="match status" value="1"/>
</dbReference>
<dbReference type="SUPFAM" id="SSF56112">
    <property type="entry name" value="Protein kinase-like (PK-like)"/>
    <property type="match status" value="1"/>
</dbReference>
<evidence type="ECO:0000256" key="2">
    <source>
        <dbReference type="ARBA" id="ARBA00004713"/>
    </source>
</evidence>
<keyword evidence="17" id="KW-1185">Reference proteome</keyword>
<evidence type="ECO:0000256" key="9">
    <source>
        <dbReference type="ARBA" id="ARBA00022777"/>
    </source>
</evidence>
<dbReference type="InterPro" id="IPR022826">
    <property type="entry name" value="KDO_kinase"/>
</dbReference>
<dbReference type="Gene3D" id="1.10.510.10">
    <property type="entry name" value="Transferase(Phosphotransferase) domain 1"/>
    <property type="match status" value="1"/>
</dbReference>
<keyword evidence="8 15" id="KW-0547">Nucleotide-binding</keyword>
<comment type="similarity">
    <text evidence="3 15">Belongs to the protein kinase superfamily. KdkA/RfaP family.</text>
</comment>
<organism evidence="16 17">
    <name type="scientific">Venatoribacter cucullus</name>
    <dbReference type="NCBI Taxonomy" id="2661630"/>
    <lineage>
        <taxon>Bacteria</taxon>
        <taxon>Pseudomonadati</taxon>
        <taxon>Pseudomonadota</taxon>
        <taxon>Gammaproteobacteria</taxon>
        <taxon>Oceanospirillales</taxon>
        <taxon>Oceanospirillaceae</taxon>
        <taxon>Venatoribacter</taxon>
    </lineage>
</organism>
<comment type="subcellular location">
    <subcellularLocation>
        <location evidence="1 15">Cell inner membrane</location>
        <topology evidence="1 15">Peripheral membrane protein</topology>
        <orientation evidence="1 15">Cytoplasmic side</orientation>
    </subcellularLocation>
</comment>
<feature type="active site" evidence="15">
    <location>
        <position position="167"/>
    </location>
</feature>
<dbReference type="GO" id="GO:0016301">
    <property type="term" value="F:kinase activity"/>
    <property type="evidence" value="ECO:0007669"/>
    <property type="project" value="UniProtKB-KW"/>
</dbReference>
<dbReference type="NCBIfam" id="NF002475">
    <property type="entry name" value="PRK01723.1"/>
    <property type="match status" value="1"/>
</dbReference>
<protein>
    <recommendedName>
        <fullName evidence="13 15">3-deoxy-D-manno-octulosonic acid kinase</fullName>
        <shortName evidence="15">Kdo kinase</shortName>
        <ecNumber evidence="4 15">2.7.1.166</ecNumber>
    </recommendedName>
</protein>
<evidence type="ECO:0000256" key="7">
    <source>
        <dbReference type="ARBA" id="ARBA00022679"/>
    </source>
</evidence>
<evidence type="ECO:0000256" key="15">
    <source>
        <dbReference type="HAMAP-Rule" id="MF_00521"/>
    </source>
</evidence>
<keyword evidence="11 15" id="KW-0448">Lipopolysaccharide biosynthesis</keyword>
<dbReference type="InterPro" id="IPR011009">
    <property type="entry name" value="Kinase-like_dom_sf"/>
</dbReference>
<evidence type="ECO:0000256" key="10">
    <source>
        <dbReference type="ARBA" id="ARBA00022840"/>
    </source>
</evidence>
<keyword evidence="9 15" id="KW-0418">Kinase</keyword>
<comment type="catalytic activity">
    <reaction evidence="14 15">
        <text>an alpha-Kdo-(2-&gt;6)-lipid IVA + ATP = a 4-O-phospho-alpha-Kdo-(2-&gt;6)-lipid IVA + ADP + H(+)</text>
        <dbReference type="Rhea" id="RHEA:74271"/>
        <dbReference type="ChEBI" id="CHEBI:15378"/>
        <dbReference type="ChEBI" id="CHEBI:30616"/>
        <dbReference type="ChEBI" id="CHEBI:176428"/>
        <dbReference type="ChEBI" id="CHEBI:193140"/>
        <dbReference type="ChEBI" id="CHEBI:456216"/>
        <dbReference type="EC" id="2.7.1.166"/>
    </reaction>
</comment>
<reference evidence="16 17" key="1">
    <citation type="submission" date="2019-11" db="EMBL/GenBank/DDBJ databases">
        <title>Venatorbacter sp. nov. a predator of Campylobacter and other Gram-negative bacteria.</title>
        <authorList>
            <person name="Saeedi A."/>
            <person name="Cummings N.J."/>
            <person name="Connerton I.F."/>
            <person name="Connerton P.L."/>
        </authorList>
    </citation>
    <scope>NUCLEOTIDE SEQUENCE [LARGE SCALE GENOMIC DNA]</scope>
    <source>
        <strain evidence="16">XL5</strain>
    </source>
</reference>
<dbReference type="EC" id="2.7.1.166" evidence="4 15"/>
<name>A0A9X7YMW5_9GAMM</name>
<evidence type="ECO:0000256" key="13">
    <source>
        <dbReference type="ARBA" id="ARBA00029511"/>
    </source>
</evidence>
<dbReference type="GO" id="GO:0016773">
    <property type="term" value="F:phosphotransferase activity, alcohol group as acceptor"/>
    <property type="evidence" value="ECO:0007669"/>
    <property type="project" value="UniProtKB-UniRule"/>
</dbReference>
<keyword evidence="5 15" id="KW-1003">Cell membrane</keyword>
<proteinExistence type="inferred from homology"/>
<comment type="function">
    <text evidence="15">Catalyzes the ATP-dependent phosphorylation of the 3-deoxy-D-manno-octulosonic acid (Kdo) residue in Kdo-lipid IV(A) at the 4-OH position.</text>
</comment>
<evidence type="ECO:0000256" key="14">
    <source>
        <dbReference type="ARBA" id="ARBA00034417"/>
    </source>
</evidence>
<evidence type="ECO:0000256" key="6">
    <source>
        <dbReference type="ARBA" id="ARBA00022519"/>
    </source>
</evidence>
<dbReference type="GO" id="GO:0005524">
    <property type="term" value="F:ATP binding"/>
    <property type="evidence" value="ECO:0007669"/>
    <property type="project" value="UniProtKB-UniRule"/>
</dbReference>
<dbReference type="EMBL" id="CP046056">
    <property type="protein sequence ID" value="QQD23086.1"/>
    <property type="molecule type" value="Genomic_DNA"/>
</dbReference>
<comment type="pathway">
    <text evidence="2 15">Bacterial outer membrane biogenesis; LPS core biosynthesis.</text>
</comment>
<evidence type="ECO:0000256" key="12">
    <source>
        <dbReference type="ARBA" id="ARBA00023136"/>
    </source>
</evidence>
<keyword evidence="12 15" id="KW-0472">Membrane</keyword>
<evidence type="ECO:0000256" key="5">
    <source>
        <dbReference type="ARBA" id="ARBA00022475"/>
    </source>
</evidence>
<keyword evidence="7 15" id="KW-0808">Transferase</keyword>
<evidence type="ECO:0000256" key="8">
    <source>
        <dbReference type="ARBA" id="ARBA00022741"/>
    </source>
</evidence>